<dbReference type="EMBL" id="PJQM01002240">
    <property type="protein sequence ID" value="RCH96994.1"/>
    <property type="molecule type" value="Genomic_DNA"/>
</dbReference>
<dbReference type="Proteomes" id="UP000253551">
    <property type="component" value="Unassembled WGS sequence"/>
</dbReference>
<sequence length="349" mass="40330">MEAFLSTLPPYVHVFLDKHPATDVFNLLKELICFAVLYSEDRERIKNATDDLLTKRTNEINDQEDKKEEIIVGEPKEVVDAVVPEIPTETSKMPNTFPEWWGHQEFTPEKKPLEARVPSIWETQEPEYEQEKSQPRMPSLWECPEEPSEEKPVVGKPRQGTHSLWECQEETLVKKPVVRKPSLWEIQNEPKAHSLSDEHIKTQSETWISFDTERKSPRRPTSQVVIPNLRSYEETESPKPRRKTLAKEGSDTVDKSPRVTRSIKEEKTESPKPRRTSMIMPKQNAAVRARQEHAKQLQQDLLKATAVSVSSPTNQRLKQRASSGINWNLIKEEKRRASASDAKKSEIKK</sequence>
<feature type="compositionally biased region" description="Basic and acidic residues" evidence="1">
    <location>
        <begin position="231"/>
        <end position="272"/>
    </location>
</feature>
<feature type="compositionally biased region" description="Basic and acidic residues" evidence="1">
    <location>
        <begin position="330"/>
        <end position="349"/>
    </location>
</feature>
<protein>
    <submittedName>
        <fullName evidence="2">Uncharacterized protein</fullName>
    </submittedName>
</protein>
<keyword evidence="3" id="KW-1185">Reference proteome</keyword>
<gene>
    <name evidence="2" type="ORF">CU098_005148</name>
</gene>
<dbReference type="AlphaFoldDB" id="A0A367K456"/>
<feature type="region of interest" description="Disordered" evidence="1">
    <location>
        <begin position="206"/>
        <end position="298"/>
    </location>
</feature>
<dbReference type="OrthoDB" id="2287448at2759"/>
<name>A0A367K456_RHIST</name>
<evidence type="ECO:0000256" key="1">
    <source>
        <dbReference type="SAM" id="MobiDB-lite"/>
    </source>
</evidence>
<feature type="region of interest" description="Disordered" evidence="1">
    <location>
        <begin position="122"/>
        <end position="159"/>
    </location>
</feature>
<accession>A0A367K456</accession>
<organism evidence="2 3">
    <name type="scientific">Rhizopus stolonifer</name>
    <name type="common">Rhizopus nigricans</name>
    <dbReference type="NCBI Taxonomy" id="4846"/>
    <lineage>
        <taxon>Eukaryota</taxon>
        <taxon>Fungi</taxon>
        <taxon>Fungi incertae sedis</taxon>
        <taxon>Mucoromycota</taxon>
        <taxon>Mucoromycotina</taxon>
        <taxon>Mucoromycetes</taxon>
        <taxon>Mucorales</taxon>
        <taxon>Mucorineae</taxon>
        <taxon>Rhizopodaceae</taxon>
        <taxon>Rhizopus</taxon>
    </lineage>
</organism>
<comment type="caution">
    <text evidence="2">The sequence shown here is derived from an EMBL/GenBank/DDBJ whole genome shotgun (WGS) entry which is preliminary data.</text>
</comment>
<proteinExistence type="predicted"/>
<evidence type="ECO:0000313" key="2">
    <source>
        <dbReference type="EMBL" id="RCH96994.1"/>
    </source>
</evidence>
<evidence type="ECO:0000313" key="3">
    <source>
        <dbReference type="Proteomes" id="UP000253551"/>
    </source>
</evidence>
<feature type="region of interest" description="Disordered" evidence="1">
    <location>
        <begin position="329"/>
        <end position="349"/>
    </location>
</feature>
<reference evidence="2 3" key="1">
    <citation type="journal article" date="2018" name="G3 (Bethesda)">
        <title>Phylogenetic and Phylogenomic Definition of Rhizopus Species.</title>
        <authorList>
            <person name="Gryganskyi A.P."/>
            <person name="Golan J."/>
            <person name="Dolatabadi S."/>
            <person name="Mondo S."/>
            <person name="Robb S."/>
            <person name="Idnurm A."/>
            <person name="Muszewska A."/>
            <person name="Steczkiewicz K."/>
            <person name="Masonjones S."/>
            <person name="Liao H.L."/>
            <person name="Gajdeczka M.T."/>
            <person name="Anike F."/>
            <person name="Vuek A."/>
            <person name="Anishchenko I.M."/>
            <person name="Voigt K."/>
            <person name="de Hoog G.S."/>
            <person name="Smith M.E."/>
            <person name="Heitman J."/>
            <person name="Vilgalys R."/>
            <person name="Stajich J.E."/>
        </authorList>
    </citation>
    <scope>NUCLEOTIDE SEQUENCE [LARGE SCALE GENOMIC DNA]</scope>
    <source>
        <strain evidence="2 3">LSU 92-RS-03</strain>
    </source>
</reference>